<dbReference type="SUPFAM" id="SSF52540">
    <property type="entry name" value="P-loop containing nucleoside triphosphate hydrolases"/>
    <property type="match status" value="1"/>
</dbReference>
<evidence type="ECO:0000256" key="5">
    <source>
        <dbReference type="ARBA" id="ARBA00022516"/>
    </source>
</evidence>
<evidence type="ECO:0000256" key="2">
    <source>
        <dbReference type="ARBA" id="ARBA00004870"/>
    </source>
</evidence>
<dbReference type="Pfam" id="PF02606">
    <property type="entry name" value="LpxK"/>
    <property type="match status" value="1"/>
</dbReference>
<comment type="catalytic activity">
    <reaction evidence="13">
        <text>a lipid A disaccharide + ATP = a lipid IVA + ADP + H(+)</text>
        <dbReference type="Rhea" id="RHEA:67840"/>
        <dbReference type="ChEBI" id="CHEBI:15378"/>
        <dbReference type="ChEBI" id="CHEBI:30616"/>
        <dbReference type="ChEBI" id="CHEBI:176343"/>
        <dbReference type="ChEBI" id="CHEBI:176425"/>
        <dbReference type="ChEBI" id="CHEBI:456216"/>
        <dbReference type="EC" id="2.7.1.130"/>
    </reaction>
</comment>
<comment type="similarity">
    <text evidence="13">Belongs to the LpxK family.</text>
</comment>
<evidence type="ECO:0000256" key="7">
    <source>
        <dbReference type="ARBA" id="ARBA00022679"/>
    </source>
</evidence>
<dbReference type="GO" id="GO:0009244">
    <property type="term" value="P:lipopolysaccharide core region biosynthetic process"/>
    <property type="evidence" value="ECO:0007669"/>
    <property type="project" value="TreeGrafter"/>
</dbReference>
<keyword evidence="14" id="KW-0812">Transmembrane</keyword>
<keyword evidence="11 13" id="KW-0443">Lipid metabolism</keyword>
<evidence type="ECO:0000256" key="8">
    <source>
        <dbReference type="ARBA" id="ARBA00022741"/>
    </source>
</evidence>
<keyword evidence="6 13" id="KW-0441">Lipid A biosynthesis</keyword>
<evidence type="ECO:0000313" key="16">
    <source>
        <dbReference type="Proteomes" id="UP000191116"/>
    </source>
</evidence>
<feature type="binding site" evidence="13">
    <location>
        <begin position="68"/>
        <end position="75"/>
    </location>
    <ligand>
        <name>ATP</name>
        <dbReference type="ChEBI" id="CHEBI:30616"/>
    </ligand>
</feature>
<dbReference type="PANTHER" id="PTHR42724">
    <property type="entry name" value="TETRAACYLDISACCHARIDE 4'-KINASE"/>
    <property type="match status" value="1"/>
</dbReference>
<keyword evidence="7 13" id="KW-0808">Transferase</keyword>
<keyword evidence="9 13" id="KW-0418">Kinase</keyword>
<dbReference type="GO" id="GO:0005886">
    <property type="term" value="C:plasma membrane"/>
    <property type="evidence" value="ECO:0007669"/>
    <property type="project" value="TreeGrafter"/>
</dbReference>
<dbReference type="AlphaFoldDB" id="A0A1T4M0B1"/>
<evidence type="ECO:0000256" key="4">
    <source>
        <dbReference type="ARBA" id="ARBA00016436"/>
    </source>
</evidence>
<keyword evidence="5 13" id="KW-0444">Lipid biosynthesis</keyword>
<evidence type="ECO:0000256" key="13">
    <source>
        <dbReference type="HAMAP-Rule" id="MF_00409"/>
    </source>
</evidence>
<keyword evidence="10 13" id="KW-0067">ATP-binding</keyword>
<protein>
    <recommendedName>
        <fullName evidence="4 13">Tetraacyldisaccharide 4'-kinase</fullName>
        <ecNumber evidence="3 13">2.7.1.130</ecNumber>
    </recommendedName>
    <alternativeName>
        <fullName evidence="12 13">Lipid A 4'-kinase</fullName>
    </alternativeName>
</protein>
<organism evidence="15 16">
    <name type="scientific">Photobacterium toruni</name>
    <dbReference type="NCBI Taxonomy" id="1935446"/>
    <lineage>
        <taxon>Bacteria</taxon>
        <taxon>Pseudomonadati</taxon>
        <taxon>Pseudomonadota</taxon>
        <taxon>Gammaproteobacteria</taxon>
        <taxon>Vibrionales</taxon>
        <taxon>Vibrionaceae</taxon>
        <taxon>Photobacterium</taxon>
    </lineage>
</organism>
<reference evidence="15 16" key="1">
    <citation type="submission" date="2017-02" db="EMBL/GenBank/DDBJ databases">
        <authorList>
            <person name="Peterson S.W."/>
        </authorList>
    </citation>
    <scope>NUCLEOTIDE SEQUENCE [LARGE SCALE GENOMIC DNA]</scope>
    <source>
        <strain evidence="15 16">CECT 9189</strain>
    </source>
</reference>
<keyword evidence="14" id="KW-0472">Membrane</keyword>
<dbReference type="HAMAP" id="MF_00409">
    <property type="entry name" value="LpxK"/>
    <property type="match status" value="1"/>
</dbReference>
<dbReference type="InterPro" id="IPR027417">
    <property type="entry name" value="P-loop_NTPase"/>
</dbReference>
<dbReference type="InterPro" id="IPR003758">
    <property type="entry name" value="LpxK"/>
</dbReference>
<evidence type="ECO:0000256" key="14">
    <source>
        <dbReference type="SAM" id="Phobius"/>
    </source>
</evidence>
<dbReference type="NCBIfam" id="TIGR00682">
    <property type="entry name" value="lpxK"/>
    <property type="match status" value="1"/>
</dbReference>
<evidence type="ECO:0000313" key="15">
    <source>
        <dbReference type="EMBL" id="SJZ60327.1"/>
    </source>
</evidence>
<keyword evidence="14" id="KW-1133">Transmembrane helix</keyword>
<evidence type="ECO:0000256" key="3">
    <source>
        <dbReference type="ARBA" id="ARBA00012071"/>
    </source>
</evidence>
<keyword evidence="8 13" id="KW-0547">Nucleotide-binding</keyword>
<evidence type="ECO:0000256" key="11">
    <source>
        <dbReference type="ARBA" id="ARBA00023098"/>
    </source>
</evidence>
<dbReference type="Proteomes" id="UP000191116">
    <property type="component" value="Unassembled WGS sequence"/>
</dbReference>
<gene>
    <name evidence="13 15" type="primary">lpxK</name>
    <name evidence="15" type="ORF">CZ814_00428</name>
</gene>
<dbReference type="GO" id="GO:0009029">
    <property type="term" value="F:lipid-A 4'-kinase activity"/>
    <property type="evidence" value="ECO:0007669"/>
    <property type="project" value="UniProtKB-UniRule"/>
</dbReference>
<dbReference type="EC" id="2.7.1.130" evidence="3 13"/>
<evidence type="ECO:0000256" key="9">
    <source>
        <dbReference type="ARBA" id="ARBA00022777"/>
    </source>
</evidence>
<proteinExistence type="inferred from homology"/>
<evidence type="ECO:0000256" key="1">
    <source>
        <dbReference type="ARBA" id="ARBA00002274"/>
    </source>
</evidence>
<evidence type="ECO:0000256" key="6">
    <source>
        <dbReference type="ARBA" id="ARBA00022556"/>
    </source>
</evidence>
<dbReference type="UniPathway" id="UPA00359">
    <property type="reaction ID" value="UER00482"/>
</dbReference>
<comment type="pathway">
    <text evidence="2 13">Glycolipid biosynthesis; lipid IV(A) biosynthesis; lipid IV(A) from (3R)-3-hydroxytetradecanoyl-[acyl-carrier-protein] and UDP-N-acetyl-alpha-D-glucosamine: step 6/6.</text>
</comment>
<sequence>MASLIEAIWYQPVLRGKARVVYLLLWPLLWPLSLLFGMLSQRKRQQYQNGKKTAYRAPVPVVIVGNITAGGNGKTPVVVWLVEQLLAQGLKPGVVSRGYGGKAPYYPYFVESDTNTDIAGDEPVLIRRRTGVPVAVAPVRSDAVKLLLKHHVDVIITDDGLQHYALARDIELVVIDGQRRFGNQHLLPLGPLRESCQRLNEVDFLICNGGQAHTNEAAMHLAPSELINIKTGERCAVTSLSSVVAMAGIGHPPRFFATLNALGVKPVVCQPFADHQPFTHQILLDLAQQGQHLVMTEKDAVKCYLFAEDNWWYLPVDAVISEPQASAIIKQIIEVKEKYGSPSA</sequence>
<accession>A0A1T4M0B1</accession>
<evidence type="ECO:0000256" key="12">
    <source>
        <dbReference type="ARBA" id="ARBA00029757"/>
    </source>
</evidence>
<dbReference type="EMBL" id="FUWP01000001">
    <property type="protein sequence ID" value="SJZ60327.1"/>
    <property type="molecule type" value="Genomic_DNA"/>
</dbReference>
<feature type="transmembrane region" description="Helical" evidence="14">
    <location>
        <begin position="20"/>
        <end position="39"/>
    </location>
</feature>
<dbReference type="GO" id="GO:0005524">
    <property type="term" value="F:ATP binding"/>
    <property type="evidence" value="ECO:0007669"/>
    <property type="project" value="UniProtKB-UniRule"/>
</dbReference>
<comment type="function">
    <text evidence="1 13">Transfers the gamma-phosphate of ATP to the 4'-position of a tetraacyldisaccharide 1-phosphate intermediate (termed DS-1-P) to form tetraacyldisaccharide 1,4'-bis-phosphate (lipid IVA).</text>
</comment>
<dbReference type="PANTHER" id="PTHR42724:SF1">
    <property type="entry name" value="TETRAACYLDISACCHARIDE 4'-KINASE, MITOCHONDRIAL-RELATED"/>
    <property type="match status" value="1"/>
</dbReference>
<dbReference type="OrthoDB" id="9766423at2"/>
<evidence type="ECO:0000256" key="10">
    <source>
        <dbReference type="ARBA" id="ARBA00022840"/>
    </source>
</evidence>
<name>A0A1T4M0B1_9GAMM</name>
<dbReference type="RefSeq" id="WP_080173219.1">
    <property type="nucleotide sequence ID" value="NZ_AP024854.1"/>
</dbReference>
<dbReference type="GO" id="GO:0009245">
    <property type="term" value="P:lipid A biosynthetic process"/>
    <property type="evidence" value="ECO:0007669"/>
    <property type="project" value="UniProtKB-UniRule"/>
</dbReference>